<dbReference type="NCBIfam" id="TIGR00099">
    <property type="entry name" value="Cof-subfamily"/>
    <property type="match status" value="1"/>
</dbReference>
<dbReference type="NCBIfam" id="TIGR01484">
    <property type="entry name" value="HAD-SF-IIB"/>
    <property type="match status" value="1"/>
</dbReference>
<dbReference type="SUPFAM" id="SSF56784">
    <property type="entry name" value="HAD-like"/>
    <property type="match status" value="1"/>
</dbReference>
<dbReference type="Pfam" id="PF08282">
    <property type="entry name" value="Hydrolase_3"/>
    <property type="match status" value="1"/>
</dbReference>
<dbReference type="Proteomes" id="UP000241639">
    <property type="component" value="Unassembled WGS sequence"/>
</dbReference>
<comment type="caution">
    <text evidence="1">The sequence shown here is derived from an EMBL/GenBank/DDBJ whole genome shotgun (WGS) entry which is preliminary data.</text>
</comment>
<dbReference type="Gene3D" id="3.30.1240.10">
    <property type="match status" value="1"/>
</dbReference>
<dbReference type="PANTHER" id="PTHR10000:SF8">
    <property type="entry name" value="HAD SUPERFAMILY HYDROLASE-LIKE, TYPE 3"/>
    <property type="match status" value="1"/>
</dbReference>
<dbReference type="AlphaFoldDB" id="A0A2T4Z7R3"/>
<dbReference type="OrthoDB" id="9806027at2"/>
<name>A0A2T4Z7R3_9BACL</name>
<evidence type="ECO:0000313" key="2">
    <source>
        <dbReference type="Proteomes" id="UP000241639"/>
    </source>
</evidence>
<dbReference type="InterPro" id="IPR023214">
    <property type="entry name" value="HAD_sf"/>
</dbReference>
<dbReference type="Gene3D" id="3.40.50.1000">
    <property type="entry name" value="HAD superfamily/HAD-like"/>
    <property type="match status" value="1"/>
</dbReference>
<dbReference type="GO" id="GO:0016791">
    <property type="term" value="F:phosphatase activity"/>
    <property type="evidence" value="ECO:0007669"/>
    <property type="project" value="TreeGrafter"/>
</dbReference>
<dbReference type="PANTHER" id="PTHR10000">
    <property type="entry name" value="PHOSPHOSERINE PHOSPHATASE"/>
    <property type="match status" value="1"/>
</dbReference>
<dbReference type="SFLD" id="SFLDG01140">
    <property type="entry name" value="C2.B:_Phosphomannomutase_and_P"/>
    <property type="match status" value="1"/>
</dbReference>
<dbReference type="GO" id="GO:0000287">
    <property type="term" value="F:magnesium ion binding"/>
    <property type="evidence" value="ECO:0007669"/>
    <property type="project" value="TreeGrafter"/>
</dbReference>
<reference evidence="1 2" key="1">
    <citation type="submission" date="2018-04" db="EMBL/GenBank/DDBJ databases">
        <title>Genomic Encyclopedia of Archaeal and Bacterial Type Strains, Phase II (KMG-II): from individual species to whole genera.</title>
        <authorList>
            <person name="Goeker M."/>
        </authorList>
    </citation>
    <scope>NUCLEOTIDE SEQUENCE [LARGE SCALE GENOMIC DNA]</scope>
    <source>
        <strain evidence="1 2">DSM 45169</strain>
    </source>
</reference>
<dbReference type="InterPro" id="IPR036412">
    <property type="entry name" value="HAD-like_sf"/>
</dbReference>
<dbReference type="GO" id="GO:0005829">
    <property type="term" value="C:cytosol"/>
    <property type="evidence" value="ECO:0007669"/>
    <property type="project" value="TreeGrafter"/>
</dbReference>
<dbReference type="EMBL" id="PZZP01000001">
    <property type="protein sequence ID" value="PTM57938.1"/>
    <property type="molecule type" value="Genomic_DNA"/>
</dbReference>
<evidence type="ECO:0008006" key="3">
    <source>
        <dbReference type="Google" id="ProtNLM"/>
    </source>
</evidence>
<organism evidence="1 2">
    <name type="scientific">Desmospora activa DSM 45169</name>
    <dbReference type="NCBI Taxonomy" id="1121389"/>
    <lineage>
        <taxon>Bacteria</taxon>
        <taxon>Bacillati</taxon>
        <taxon>Bacillota</taxon>
        <taxon>Bacilli</taxon>
        <taxon>Bacillales</taxon>
        <taxon>Thermoactinomycetaceae</taxon>
        <taxon>Desmospora</taxon>
    </lineage>
</organism>
<sequence length="278" mass="31058">MSLNYTMFVSDIDGTLVTKTKEIPRANQESISAFRQQGGYFTLATGRSFREAKRFIEELKVNLPVILCNGGVIYDPATEELTPVASMNRELLTYLLDQLTTFEHEVDIFLYSLTRVYATSVTPSLKAELDKYDDEFPLQLIPTYDDLPDTPITKVVAVAPPTTMPKLHTWADSLIYPLEYFQSSDQFFEILPQGITKGNAMEIVAQRYGLSVDQCAAIGDHMNDLSMVRKAGISAAVANAHPQLIQAAHHVVPSNEEAGVSFFLDHYVMQPEKAAQER</sequence>
<evidence type="ECO:0000313" key="1">
    <source>
        <dbReference type="EMBL" id="PTM57938.1"/>
    </source>
</evidence>
<proteinExistence type="predicted"/>
<keyword evidence="2" id="KW-1185">Reference proteome</keyword>
<dbReference type="InterPro" id="IPR006379">
    <property type="entry name" value="HAD-SF_hydro_IIB"/>
</dbReference>
<protein>
    <recommendedName>
        <fullName evidence="3">Cof subfamily protein (Haloacid dehalogenase superfamily)/HAD superfamily hydrolase (TIGR01484 family)</fullName>
    </recommendedName>
</protein>
<dbReference type="CDD" id="cd07516">
    <property type="entry name" value="HAD_Pase"/>
    <property type="match status" value="1"/>
</dbReference>
<gene>
    <name evidence="1" type="ORF">C8J48_0507</name>
</gene>
<dbReference type="RefSeq" id="WP_107724800.1">
    <property type="nucleotide sequence ID" value="NZ_PZZP01000001.1"/>
</dbReference>
<dbReference type="SFLD" id="SFLDS00003">
    <property type="entry name" value="Haloacid_Dehalogenase"/>
    <property type="match status" value="1"/>
</dbReference>
<accession>A0A2T4Z7R3</accession>
<dbReference type="InterPro" id="IPR000150">
    <property type="entry name" value="Cof"/>
</dbReference>